<sequence length="303" mass="35015">MVYWARKTVGADLFMRQEADKKGFKKPNRNLSIRRIIASINPNLQAPLFIVGAPRSGTTFLGDCIGVLSEYSYHFEPVATVAASRYVYHEQWSFEQAYLFYRLVYKWLMRIHLNGDLRFAEKSPDNCFLIPFLYECFPDAKFIHIIRDGRDVSLSNVRKPWLSSASNGSGLREPSGYLLGSHPRYWVEPERALEFQQTTDIHRCIWCWRRHVEAAFNHRSSLPSSQYLEVYYESLVTEPMLYTSKILDFLEIDKPDESKAIFQSALSKASQSSVGVWKQKLSSEQQNIINTEAGTLLKNLGYL</sequence>
<dbReference type="PANTHER" id="PTHR12788">
    <property type="entry name" value="PROTEIN-TYROSINE SULFOTRANSFERASE 2"/>
    <property type="match status" value="1"/>
</dbReference>
<dbReference type="PANTHER" id="PTHR12788:SF10">
    <property type="entry name" value="PROTEIN-TYROSINE SULFOTRANSFERASE"/>
    <property type="match status" value="1"/>
</dbReference>
<keyword evidence="1 2" id="KW-0808">Transferase</keyword>
<dbReference type="EMBL" id="LATL02000086">
    <property type="protein sequence ID" value="KKD36517.1"/>
    <property type="molecule type" value="Genomic_DNA"/>
</dbReference>
<dbReference type="Gene3D" id="3.40.50.300">
    <property type="entry name" value="P-loop containing nucleotide triphosphate hydrolases"/>
    <property type="match status" value="1"/>
</dbReference>
<dbReference type="SUPFAM" id="SSF52540">
    <property type="entry name" value="P-loop containing nucleoside triphosphate hydrolases"/>
    <property type="match status" value="1"/>
</dbReference>
<proteinExistence type="predicted"/>
<evidence type="ECO:0000256" key="1">
    <source>
        <dbReference type="ARBA" id="ARBA00022679"/>
    </source>
</evidence>
<evidence type="ECO:0000313" key="3">
    <source>
        <dbReference type="Proteomes" id="UP000033607"/>
    </source>
</evidence>
<accession>A0A0F5YCY9</accession>
<dbReference type="PATRIC" id="fig|1637645.4.peg.1710"/>
<dbReference type="Pfam" id="PF13469">
    <property type="entry name" value="Sulfotransfer_3"/>
    <property type="match status" value="1"/>
</dbReference>
<name>A0A0F5YCY9_9CYAN</name>
<reference evidence="2 3" key="1">
    <citation type="submission" date="2015-06" db="EMBL/GenBank/DDBJ databases">
        <title>Draft genome assembly of filamentous brackish cyanobacterium Limnoraphis robusta strain CS-951.</title>
        <authorList>
            <person name="Willis A."/>
            <person name="Parks M."/>
            <person name="Burford M.A."/>
        </authorList>
    </citation>
    <scope>NUCLEOTIDE SEQUENCE [LARGE SCALE GENOMIC DNA]</scope>
    <source>
        <strain evidence="2 3">CS-951</strain>
    </source>
</reference>
<dbReference type="AlphaFoldDB" id="A0A0F5YCY9"/>
<dbReference type="InterPro" id="IPR027417">
    <property type="entry name" value="P-loop_NTPase"/>
</dbReference>
<evidence type="ECO:0000313" key="2">
    <source>
        <dbReference type="EMBL" id="KKD36517.1"/>
    </source>
</evidence>
<dbReference type="Proteomes" id="UP000033607">
    <property type="component" value="Unassembled WGS sequence"/>
</dbReference>
<gene>
    <name evidence="2" type="ORF">WN50_19355</name>
</gene>
<organism evidence="2 3">
    <name type="scientific">Limnoraphis robusta CS-951</name>
    <dbReference type="NCBI Taxonomy" id="1637645"/>
    <lineage>
        <taxon>Bacteria</taxon>
        <taxon>Bacillati</taxon>
        <taxon>Cyanobacteriota</taxon>
        <taxon>Cyanophyceae</taxon>
        <taxon>Oscillatoriophycideae</taxon>
        <taxon>Oscillatoriales</taxon>
        <taxon>Sirenicapillariaceae</taxon>
        <taxon>Limnoraphis</taxon>
    </lineage>
</organism>
<dbReference type="InterPro" id="IPR026634">
    <property type="entry name" value="TPST-like"/>
</dbReference>
<protein>
    <submittedName>
        <fullName evidence="2">Sulfotransferase</fullName>
    </submittedName>
</protein>
<dbReference type="GO" id="GO:0008476">
    <property type="term" value="F:protein-tyrosine sulfotransferase activity"/>
    <property type="evidence" value="ECO:0007669"/>
    <property type="project" value="InterPro"/>
</dbReference>
<comment type="caution">
    <text evidence="2">The sequence shown here is derived from an EMBL/GenBank/DDBJ whole genome shotgun (WGS) entry which is preliminary data.</text>
</comment>